<dbReference type="PANTHER" id="PTHR12184">
    <property type="entry name" value="UBIQUINOL-CYTOCHROME C REDUCTASE COMPLEX ASSEMBLY FACTOR 1 FAMILY MEMBER"/>
    <property type="match status" value="1"/>
</dbReference>
<name>A0AAW1D9Q4_9HEMI</name>
<comment type="similarity">
    <text evidence="1">Belongs to the CBP3 family.</text>
</comment>
<comment type="caution">
    <text evidence="3">The sequence shown here is derived from an EMBL/GenBank/DDBJ whole genome shotgun (WGS) entry which is preliminary data.</text>
</comment>
<dbReference type="AlphaFoldDB" id="A0AAW1D9Q4"/>
<gene>
    <name evidence="3" type="ORF">O3M35_009672</name>
</gene>
<evidence type="ECO:0000256" key="1">
    <source>
        <dbReference type="ARBA" id="ARBA00006407"/>
    </source>
</evidence>
<feature type="domain" description="Ubiquinol-cytochrome c chaperone" evidence="2">
    <location>
        <begin position="97"/>
        <end position="234"/>
    </location>
</feature>
<dbReference type="InterPro" id="IPR007129">
    <property type="entry name" value="Ubiqinol_cyt_c_chaperone_CPB3"/>
</dbReference>
<dbReference type="Pfam" id="PF03981">
    <property type="entry name" value="Ubiq_cyt_C_chap"/>
    <property type="match status" value="1"/>
</dbReference>
<reference evidence="3 4" key="1">
    <citation type="submission" date="2022-12" db="EMBL/GenBank/DDBJ databases">
        <title>Chromosome-level genome assembly of true bugs.</title>
        <authorList>
            <person name="Ma L."/>
            <person name="Li H."/>
        </authorList>
    </citation>
    <scope>NUCLEOTIDE SEQUENCE [LARGE SCALE GENOMIC DNA]</scope>
    <source>
        <strain evidence="3">Lab_2022b</strain>
    </source>
</reference>
<accession>A0AAW1D9Q4</accession>
<proteinExistence type="inferred from homology"/>
<evidence type="ECO:0000259" key="2">
    <source>
        <dbReference type="Pfam" id="PF03981"/>
    </source>
</evidence>
<organism evidence="3 4">
    <name type="scientific">Rhynocoris fuscipes</name>
    <dbReference type="NCBI Taxonomy" id="488301"/>
    <lineage>
        <taxon>Eukaryota</taxon>
        <taxon>Metazoa</taxon>
        <taxon>Ecdysozoa</taxon>
        <taxon>Arthropoda</taxon>
        <taxon>Hexapoda</taxon>
        <taxon>Insecta</taxon>
        <taxon>Pterygota</taxon>
        <taxon>Neoptera</taxon>
        <taxon>Paraneoptera</taxon>
        <taxon>Hemiptera</taxon>
        <taxon>Heteroptera</taxon>
        <taxon>Panheteroptera</taxon>
        <taxon>Cimicomorpha</taxon>
        <taxon>Reduviidae</taxon>
        <taxon>Harpactorinae</taxon>
        <taxon>Harpactorini</taxon>
        <taxon>Rhynocoris</taxon>
    </lineage>
</organism>
<dbReference type="Proteomes" id="UP001461498">
    <property type="component" value="Unassembled WGS sequence"/>
</dbReference>
<dbReference type="GO" id="GO:0005739">
    <property type="term" value="C:mitochondrion"/>
    <property type="evidence" value="ECO:0007669"/>
    <property type="project" value="TreeGrafter"/>
</dbReference>
<evidence type="ECO:0000313" key="3">
    <source>
        <dbReference type="EMBL" id="KAK9505677.1"/>
    </source>
</evidence>
<keyword evidence="4" id="KW-1185">Reference proteome</keyword>
<dbReference type="GO" id="GO:0034551">
    <property type="term" value="P:mitochondrial respiratory chain complex III assembly"/>
    <property type="evidence" value="ECO:0007669"/>
    <property type="project" value="TreeGrafter"/>
</dbReference>
<evidence type="ECO:0000313" key="4">
    <source>
        <dbReference type="Proteomes" id="UP001461498"/>
    </source>
</evidence>
<dbReference type="EMBL" id="JAPXFL010000006">
    <property type="protein sequence ID" value="KAK9505677.1"/>
    <property type="molecule type" value="Genomic_DNA"/>
</dbReference>
<sequence>MSLRLIEHFSRVLIPVARRHQVYRPFLTCLFHNDYCQKSLQMRSISTATGSYTSPGIFQNLVHNIKLQFKKYKLKAAGYHLYESVADNVDYHSFLKEFRMPDTFHSWFLVTELHVWMLMSMLMAEPKYGRYIRNSMVEAMWSDVSARAKKLCNEQPSLIKSQIHELSEEFQAALVNYDEGLLSNDTVLAGAIWRRFLMRSQSCSAQDLEVMVKYIRKSMLLLDQWNIEVFLKEKTIKWTPLKDIYDGLPR</sequence>
<dbReference type="InterPro" id="IPR021150">
    <property type="entry name" value="Ubiq_cyt_c_chap"/>
</dbReference>
<dbReference type="PANTHER" id="PTHR12184:SF1">
    <property type="entry name" value="UBIQUINOL-CYTOCHROME-C REDUCTASE COMPLEX ASSEMBLY FACTOR 1"/>
    <property type="match status" value="1"/>
</dbReference>
<protein>
    <recommendedName>
        <fullName evidence="2">Ubiquinol-cytochrome c chaperone domain-containing protein</fullName>
    </recommendedName>
</protein>